<sequence length="296" mass="31639">MYAASRPVATSRARWVRARPRATRGGGRVVGPRMGDGGSSSAARELLERLEKLYVAGDRDAFAAAVRAEREHLTMSFYDAAEGAIEERTRGGDVDGARALDEVVAATAALGDYSLDEIVSSAELALPGGTNDVLTGEGSSESGLTAAQDEEVRLRWRAMTGSLATTGEENATKQLALNVEARRNAIMEIAGRVSIGSTEFEALKSVAPEQRIAEVLLTFPPGANREAAVEDAITPPADGEAVEGDEENEIVFTTAPRLLNTLEGMARQRRRALEDCTDLDELIAIVERKCDFLSSD</sequence>
<feature type="region of interest" description="Disordered" evidence="1">
    <location>
        <begin position="21"/>
        <end position="40"/>
    </location>
</feature>
<protein>
    <submittedName>
        <fullName evidence="2">Uncharacterized protein</fullName>
    </submittedName>
</protein>
<evidence type="ECO:0000313" key="2">
    <source>
        <dbReference type="EMBL" id="OUS45344.1"/>
    </source>
</evidence>
<accession>A0A1Y5IAV0</accession>
<reference evidence="2" key="1">
    <citation type="submission" date="2017-04" db="EMBL/GenBank/DDBJ databases">
        <title>Population genomics of picophytoplankton unveils novel chromosome hypervariability.</title>
        <authorList>
            <consortium name="DOE Joint Genome Institute"/>
            <person name="Blanc-Mathieu R."/>
            <person name="Krasovec M."/>
            <person name="Hebrard M."/>
            <person name="Yau S."/>
            <person name="Desgranges E."/>
            <person name="Martin J."/>
            <person name="Schackwitz W."/>
            <person name="Kuo A."/>
            <person name="Salin G."/>
            <person name="Donnadieu C."/>
            <person name="Desdevises Y."/>
            <person name="Sanchez-Ferandin S."/>
            <person name="Moreau H."/>
            <person name="Rivals E."/>
            <person name="Grigoriev I.V."/>
            <person name="Grimsley N."/>
            <person name="Eyre-Walker A."/>
            <person name="Piganeau G."/>
        </authorList>
    </citation>
    <scope>NUCLEOTIDE SEQUENCE [LARGE SCALE GENOMIC DNA]</scope>
    <source>
        <strain evidence="2">RCC 1115</strain>
    </source>
</reference>
<evidence type="ECO:0000256" key="1">
    <source>
        <dbReference type="SAM" id="MobiDB-lite"/>
    </source>
</evidence>
<dbReference type="EMBL" id="KZ155790">
    <property type="protein sequence ID" value="OUS45344.1"/>
    <property type="molecule type" value="Genomic_DNA"/>
</dbReference>
<dbReference type="Proteomes" id="UP000195557">
    <property type="component" value="Unassembled WGS sequence"/>
</dbReference>
<feature type="compositionally biased region" description="Gly residues" evidence="1">
    <location>
        <begin position="24"/>
        <end position="38"/>
    </location>
</feature>
<gene>
    <name evidence="2" type="ORF">BE221DRAFT_193015</name>
</gene>
<name>A0A1Y5IAV0_OSTTA</name>
<organism evidence="2">
    <name type="scientific">Ostreococcus tauri</name>
    <name type="common">Marine green alga</name>
    <dbReference type="NCBI Taxonomy" id="70448"/>
    <lineage>
        <taxon>Eukaryota</taxon>
        <taxon>Viridiplantae</taxon>
        <taxon>Chlorophyta</taxon>
        <taxon>Mamiellophyceae</taxon>
        <taxon>Mamiellales</taxon>
        <taxon>Bathycoccaceae</taxon>
        <taxon>Ostreococcus</taxon>
    </lineage>
</organism>
<proteinExistence type="predicted"/>
<dbReference type="AlphaFoldDB" id="A0A1Y5IAV0"/>